<evidence type="ECO:0000256" key="4">
    <source>
        <dbReference type="SAM" id="SignalP"/>
    </source>
</evidence>
<comment type="caution">
    <text evidence="6">The sequence shown here is derived from an EMBL/GenBank/DDBJ whole genome shotgun (WGS) entry which is preliminary data.</text>
</comment>
<dbReference type="PROSITE" id="PS00430">
    <property type="entry name" value="TONB_DEPENDENT_REC_1"/>
    <property type="match status" value="1"/>
</dbReference>
<keyword evidence="3" id="KW-0472">Membrane</keyword>
<feature type="coiled-coil region" evidence="1">
    <location>
        <begin position="301"/>
        <end position="342"/>
    </location>
</feature>
<evidence type="ECO:0000313" key="6">
    <source>
        <dbReference type="EMBL" id="PMQ20526.1"/>
    </source>
</evidence>
<dbReference type="InterPro" id="IPR010916">
    <property type="entry name" value="TonB_box_CS"/>
</dbReference>
<feature type="chain" id="PRO_5014957627" evidence="4">
    <location>
        <begin position="29"/>
        <end position="690"/>
    </location>
</feature>
<protein>
    <submittedName>
        <fullName evidence="6">TPM domain-containing protein</fullName>
    </submittedName>
</protein>
<dbReference type="AlphaFoldDB" id="A0A2N7S2Y7"/>
<accession>A0A2N7S2Y7</accession>
<dbReference type="Proteomes" id="UP000235739">
    <property type="component" value="Unassembled WGS sequence"/>
</dbReference>
<dbReference type="RefSeq" id="WP_013349470.1">
    <property type="nucleotide sequence ID" value="NZ_JABUYH010000048.1"/>
</dbReference>
<keyword evidence="4" id="KW-0732">Signal</keyword>
<feature type="region of interest" description="Disordered" evidence="2">
    <location>
        <begin position="200"/>
        <end position="221"/>
    </location>
</feature>
<dbReference type="EMBL" id="PNQX01000001">
    <property type="protein sequence ID" value="PMQ20526.1"/>
    <property type="molecule type" value="Genomic_DNA"/>
</dbReference>
<dbReference type="Gene3D" id="3.10.310.50">
    <property type="match status" value="1"/>
</dbReference>
<organism evidence="6 7">
    <name type="scientific">Glutamicibacter arilaitensis</name>
    <dbReference type="NCBI Taxonomy" id="256701"/>
    <lineage>
        <taxon>Bacteria</taxon>
        <taxon>Bacillati</taxon>
        <taxon>Actinomycetota</taxon>
        <taxon>Actinomycetes</taxon>
        <taxon>Micrococcales</taxon>
        <taxon>Micrococcaceae</taxon>
        <taxon>Glutamicibacter</taxon>
    </lineage>
</organism>
<feature type="domain" description="TPM" evidence="5">
    <location>
        <begin position="40"/>
        <end position="155"/>
    </location>
</feature>
<keyword evidence="3" id="KW-1133">Transmembrane helix</keyword>
<feature type="transmembrane region" description="Helical" evidence="3">
    <location>
        <begin position="171"/>
        <end position="190"/>
    </location>
</feature>
<gene>
    <name evidence="6" type="ORF">CIK84_02645</name>
</gene>
<keyword evidence="1" id="KW-0175">Coiled coil</keyword>
<evidence type="ECO:0000256" key="2">
    <source>
        <dbReference type="SAM" id="MobiDB-lite"/>
    </source>
</evidence>
<dbReference type="OMA" id="VRLWVVY"/>
<dbReference type="InterPro" id="IPR007621">
    <property type="entry name" value="TPM_dom"/>
</dbReference>
<proteinExistence type="predicted"/>
<evidence type="ECO:0000259" key="5">
    <source>
        <dbReference type="Pfam" id="PF04536"/>
    </source>
</evidence>
<keyword evidence="3" id="KW-0812">Transmembrane</keyword>
<feature type="signal peptide" evidence="4">
    <location>
        <begin position="1"/>
        <end position="28"/>
    </location>
</feature>
<evidence type="ECO:0000256" key="3">
    <source>
        <dbReference type="SAM" id="Phobius"/>
    </source>
</evidence>
<sequence>MRMKARRLLAGAVLATVASIGLSAPAMAESPVTIPPGDFVVDSSGVLGADEQRLESEIKELRNDTGLNLYAIFVDEFSDPTQADEWALAVANKKGLGSADSILVVATQSRQAYFEGASGGPIAEADTEIYNSMISAALGNKDWAGAVDGAIEGIRSVESGGSPDGSSSGGGFLTVVLVIGAVAVVGYLFLSLRGKKKANQLGQGGQGPYPGHNGSPAPQAPLVPLDQLRLQADQLLVAADDSIRSSQQELGFAEAQYGKQAIEVYVQDIEQAKTHLTESFRLQQQLDDDIPDTEQDQRSWLNEIIDRCQKVNASLQEHANEFKQLRQLEQNAEARIADVSANQEPLNQRLSARVADFERLAAQYDASAVSQIKDNADQAADRLTFAASALKQASEKLATDRSNAAILIQNAEEAQDQADVLLKAINKAGEALGQAQQDLKSSIALAERDLAQADAFVANGSNPSLASAAAGVRSALNSTKQALGSDKYNPLALITQLDEAVRPLSDALASSRNHAQQQQAAMSQLDSLLHTAASRISGTDDYIRARRGGVRSSARTRLAEAQRTFDEARSLARNDPQRAVSSAQRAIQLADQAAQMAESDVSGFGGFGDSNGYGNYGRGRSGGMFDGIGGAMLGGILINTILGGGGHGGHSGGGDGGGFFGGGGFGGFGGGDGGGFGGGGFGGGGGGGNF</sequence>
<feature type="coiled-coil region" evidence="1">
    <location>
        <begin position="404"/>
        <end position="431"/>
    </location>
</feature>
<name>A0A2N7S2Y7_9MICC</name>
<evidence type="ECO:0000256" key="1">
    <source>
        <dbReference type="SAM" id="Coils"/>
    </source>
</evidence>
<dbReference type="Pfam" id="PF04536">
    <property type="entry name" value="TPM_phosphatase"/>
    <property type="match status" value="1"/>
</dbReference>
<reference evidence="6 7" key="1">
    <citation type="journal article" date="2017" name="Elife">
        <title>Extensive horizontal gene transfer in cheese-associated bacteria.</title>
        <authorList>
            <person name="Bonham K.S."/>
            <person name="Wolfe B.E."/>
            <person name="Dutton R.J."/>
        </authorList>
    </citation>
    <scope>NUCLEOTIDE SEQUENCE [LARGE SCALE GENOMIC DNA]</scope>
    <source>
        <strain evidence="6 7">JB182</strain>
    </source>
</reference>
<evidence type="ECO:0000313" key="7">
    <source>
        <dbReference type="Proteomes" id="UP000235739"/>
    </source>
</evidence>